<reference evidence="1" key="1">
    <citation type="submission" date="2020-02" db="EMBL/GenBank/DDBJ databases">
        <authorList>
            <person name="Meier V. D."/>
        </authorList>
    </citation>
    <scope>NUCLEOTIDE SEQUENCE</scope>
    <source>
        <strain evidence="1">AVDCRST_MAG06</strain>
    </source>
</reference>
<gene>
    <name evidence="1" type="ORF">AVDCRST_MAG06-2627</name>
</gene>
<accession>A0A6J4PDV1</accession>
<protein>
    <submittedName>
        <fullName evidence="1">Uncharacterized protein</fullName>
    </submittedName>
</protein>
<name>A0A6J4PDV1_9ACTN</name>
<dbReference type="EMBL" id="CADCUP010000174">
    <property type="protein sequence ID" value="CAA9407317.1"/>
    <property type="molecule type" value="Genomic_DNA"/>
</dbReference>
<dbReference type="AlphaFoldDB" id="A0A6J4PDV1"/>
<sequence>MLHTTRAGDIWLNDDETGVNSVAGRIDVHQHDEEAGGARGWPVGGLR</sequence>
<organism evidence="1">
    <name type="scientific">uncultured Nocardioides sp</name>
    <dbReference type="NCBI Taxonomy" id="198441"/>
    <lineage>
        <taxon>Bacteria</taxon>
        <taxon>Bacillati</taxon>
        <taxon>Actinomycetota</taxon>
        <taxon>Actinomycetes</taxon>
        <taxon>Propionibacteriales</taxon>
        <taxon>Nocardioidaceae</taxon>
        <taxon>Nocardioides</taxon>
        <taxon>environmental samples</taxon>
    </lineage>
</organism>
<proteinExistence type="predicted"/>
<evidence type="ECO:0000313" key="1">
    <source>
        <dbReference type="EMBL" id="CAA9407317.1"/>
    </source>
</evidence>